<accession>A0AAD4TMD1</accession>
<protein>
    <submittedName>
        <fullName evidence="2">Uncharacterized protein</fullName>
    </submittedName>
</protein>
<keyword evidence="3" id="KW-1185">Reference proteome</keyword>
<dbReference type="AlphaFoldDB" id="A0AAD4TMD1"/>
<gene>
    <name evidence="2" type="ORF">MG293_020830</name>
</gene>
<feature type="region of interest" description="Disordered" evidence="1">
    <location>
        <begin position="135"/>
        <end position="156"/>
    </location>
</feature>
<comment type="caution">
    <text evidence="2">The sequence shown here is derived from an EMBL/GenBank/DDBJ whole genome shotgun (WGS) entry which is preliminary data.</text>
</comment>
<proteinExistence type="predicted"/>
<dbReference type="EMBL" id="JAKZEL010000029">
    <property type="protein sequence ID" value="KAI4529156.1"/>
    <property type="molecule type" value="Genomic_DNA"/>
</dbReference>
<name>A0AAD4TMD1_OVIAM</name>
<evidence type="ECO:0000313" key="2">
    <source>
        <dbReference type="EMBL" id="KAI4529156.1"/>
    </source>
</evidence>
<evidence type="ECO:0000313" key="3">
    <source>
        <dbReference type="Proteomes" id="UP001214576"/>
    </source>
</evidence>
<organism evidence="2 3">
    <name type="scientific">Ovis ammon polii</name>
    <dbReference type="NCBI Taxonomy" id="230172"/>
    <lineage>
        <taxon>Eukaryota</taxon>
        <taxon>Metazoa</taxon>
        <taxon>Chordata</taxon>
        <taxon>Craniata</taxon>
        <taxon>Vertebrata</taxon>
        <taxon>Euteleostomi</taxon>
        <taxon>Mammalia</taxon>
        <taxon>Eutheria</taxon>
        <taxon>Laurasiatheria</taxon>
        <taxon>Artiodactyla</taxon>
        <taxon>Ruminantia</taxon>
        <taxon>Pecora</taxon>
        <taxon>Bovidae</taxon>
        <taxon>Caprinae</taxon>
        <taxon>Ovis</taxon>
    </lineage>
</organism>
<evidence type="ECO:0000256" key="1">
    <source>
        <dbReference type="SAM" id="MobiDB-lite"/>
    </source>
</evidence>
<sequence length="156" mass="16806">MCCVAGTLQPPIVTPGEDATLFRVEAGEDGKAQVDGDVAGIRRGFQLLAEDIIEDVEVVAGEEQQQGSSLELEEKTMEEQCQERPGGPSELLALDVMQALATLNAQAMDQANVTGIVKLSKPFTEKFCRLMAAEDKRKHSKPYGSPAPEVQLTQCS</sequence>
<dbReference type="Proteomes" id="UP001214576">
    <property type="component" value="Unassembled WGS sequence"/>
</dbReference>
<reference evidence="2" key="1">
    <citation type="submission" date="2022-03" db="EMBL/GenBank/DDBJ databases">
        <title>Genomic analyses of argali, domestic sheep and their hybrids provide insights into chromosomal evolution, heterosis and genetic basis of agronomic traits.</title>
        <authorList>
            <person name="Li M."/>
        </authorList>
    </citation>
    <scope>NUCLEOTIDE SEQUENCE</scope>
    <source>
        <strain evidence="2">CAU-MHL-2022a</strain>
        <tissue evidence="2">Skin</tissue>
    </source>
</reference>